<dbReference type="PROSITE" id="PS00109">
    <property type="entry name" value="PROTEIN_KINASE_TYR"/>
    <property type="match status" value="1"/>
</dbReference>
<gene>
    <name evidence="6" type="ORF">BDZ94DRAFT_1148209</name>
</gene>
<reference evidence="6" key="1">
    <citation type="submission" date="2020-11" db="EMBL/GenBank/DDBJ databases">
        <authorList>
            <consortium name="DOE Joint Genome Institute"/>
            <person name="Ahrendt S."/>
            <person name="Riley R."/>
            <person name="Andreopoulos W."/>
            <person name="Labutti K."/>
            <person name="Pangilinan J."/>
            <person name="Ruiz-Duenas F.J."/>
            <person name="Barrasa J.M."/>
            <person name="Sanchez-Garcia M."/>
            <person name="Camarero S."/>
            <person name="Miyauchi S."/>
            <person name="Serrano A."/>
            <person name="Linde D."/>
            <person name="Babiker R."/>
            <person name="Drula E."/>
            <person name="Ayuso-Fernandez I."/>
            <person name="Pacheco R."/>
            <person name="Padilla G."/>
            <person name="Ferreira P."/>
            <person name="Barriuso J."/>
            <person name="Kellner H."/>
            <person name="Castanera R."/>
            <person name="Alfaro M."/>
            <person name="Ramirez L."/>
            <person name="Pisabarro A.G."/>
            <person name="Kuo A."/>
            <person name="Tritt A."/>
            <person name="Lipzen A."/>
            <person name="He G."/>
            <person name="Yan M."/>
            <person name="Ng V."/>
            <person name="Cullen D."/>
            <person name="Martin F."/>
            <person name="Rosso M.-N."/>
            <person name="Henrissat B."/>
            <person name="Hibbett D."/>
            <person name="Martinez A.T."/>
            <person name="Grigoriev I.V."/>
        </authorList>
    </citation>
    <scope>NUCLEOTIDE SEQUENCE</scope>
    <source>
        <strain evidence="6">CBS 247.69</strain>
    </source>
</reference>
<dbReference type="InterPro" id="IPR008266">
    <property type="entry name" value="Tyr_kinase_AS"/>
</dbReference>
<keyword evidence="2" id="KW-0547">Nucleotide-binding</keyword>
<proteinExistence type="predicted"/>
<evidence type="ECO:0000256" key="1">
    <source>
        <dbReference type="ARBA" id="ARBA00022679"/>
    </source>
</evidence>
<keyword evidence="7" id="KW-1185">Reference proteome</keyword>
<dbReference type="Pfam" id="PF07714">
    <property type="entry name" value="PK_Tyr_Ser-Thr"/>
    <property type="match status" value="1"/>
</dbReference>
<dbReference type="Proteomes" id="UP000807353">
    <property type="component" value="Unassembled WGS sequence"/>
</dbReference>
<accession>A0A9P6CCT1</accession>
<protein>
    <submittedName>
        <fullName evidence="6">Kinase-like domain-containing protein</fullName>
    </submittedName>
</protein>
<evidence type="ECO:0000256" key="3">
    <source>
        <dbReference type="ARBA" id="ARBA00022777"/>
    </source>
</evidence>
<keyword evidence="3 6" id="KW-0418">Kinase</keyword>
<dbReference type="PROSITE" id="PS50011">
    <property type="entry name" value="PROTEIN_KINASE_DOM"/>
    <property type="match status" value="1"/>
</dbReference>
<keyword evidence="4" id="KW-0067">ATP-binding</keyword>
<dbReference type="Gene3D" id="1.10.510.10">
    <property type="entry name" value="Transferase(Phosphotransferase) domain 1"/>
    <property type="match status" value="1"/>
</dbReference>
<feature type="non-terminal residue" evidence="6">
    <location>
        <position position="1"/>
    </location>
</feature>
<dbReference type="PIRSF" id="PIRSF000654">
    <property type="entry name" value="Integrin-linked_kinase"/>
    <property type="match status" value="1"/>
</dbReference>
<dbReference type="InterPro" id="IPR000719">
    <property type="entry name" value="Prot_kinase_dom"/>
</dbReference>
<dbReference type="GO" id="GO:0004674">
    <property type="term" value="F:protein serine/threonine kinase activity"/>
    <property type="evidence" value="ECO:0007669"/>
    <property type="project" value="TreeGrafter"/>
</dbReference>
<dbReference type="AlphaFoldDB" id="A0A9P6CCT1"/>
<evidence type="ECO:0000256" key="2">
    <source>
        <dbReference type="ARBA" id="ARBA00022741"/>
    </source>
</evidence>
<dbReference type="InterPro" id="IPR011009">
    <property type="entry name" value="Kinase-like_dom_sf"/>
</dbReference>
<feature type="non-terminal residue" evidence="6">
    <location>
        <position position="238"/>
    </location>
</feature>
<organism evidence="6 7">
    <name type="scientific">Collybia nuda</name>
    <dbReference type="NCBI Taxonomy" id="64659"/>
    <lineage>
        <taxon>Eukaryota</taxon>
        <taxon>Fungi</taxon>
        <taxon>Dikarya</taxon>
        <taxon>Basidiomycota</taxon>
        <taxon>Agaricomycotina</taxon>
        <taxon>Agaricomycetes</taxon>
        <taxon>Agaricomycetidae</taxon>
        <taxon>Agaricales</taxon>
        <taxon>Tricholomatineae</taxon>
        <taxon>Clitocybaceae</taxon>
        <taxon>Collybia</taxon>
    </lineage>
</organism>
<dbReference type="InterPro" id="IPR001245">
    <property type="entry name" value="Ser-Thr/Tyr_kinase_cat_dom"/>
</dbReference>
<dbReference type="PANTHER" id="PTHR44329:SF288">
    <property type="entry name" value="MITOGEN-ACTIVATED PROTEIN KINASE KINASE KINASE 20"/>
    <property type="match status" value="1"/>
</dbReference>
<dbReference type="GO" id="GO:0005524">
    <property type="term" value="F:ATP binding"/>
    <property type="evidence" value="ECO:0007669"/>
    <property type="project" value="UniProtKB-KW"/>
</dbReference>
<dbReference type="OrthoDB" id="346907at2759"/>
<evidence type="ECO:0000313" key="6">
    <source>
        <dbReference type="EMBL" id="KAF9456384.1"/>
    </source>
</evidence>
<evidence type="ECO:0000259" key="5">
    <source>
        <dbReference type="PROSITE" id="PS50011"/>
    </source>
</evidence>
<feature type="domain" description="Protein kinase" evidence="5">
    <location>
        <begin position="1"/>
        <end position="238"/>
    </location>
</feature>
<dbReference type="InterPro" id="IPR051681">
    <property type="entry name" value="Ser/Thr_Kinases-Pseudokinases"/>
</dbReference>
<dbReference type="EMBL" id="MU150431">
    <property type="protein sequence ID" value="KAF9456384.1"/>
    <property type="molecule type" value="Genomic_DNA"/>
</dbReference>
<evidence type="ECO:0000313" key="7">
    <source>
        <dbReference type="Proteomes" id="UP000807353"/>
    </source>
</evidence>
<comment type="caution">
    <text evidence="6">The sequence shown here is derived from an EMBL/GenBank/DDBJ whole genome shotgun (WGS) entry which is preliminary data.</text>
</comment>
<sequence length="238" mass="26878">RLRREVLVWSQLDHPNILQLLGIAYGFGPPGTYGMVSPWIDNGNLSYYLDQHRIIPISNRISMLLLRIQGATNCKRPTLSYVIHQFIPKPLLIDIIVSNSVVHSDLTGNNVLVEKDGHMLLGDFGLSSIKEDYSNGLYDTSSTPKYNLPWTAPEIVLSEAFPRPNQTTDIYSFGSVTLQVLTGVRPYQGMSEGVICRVLEKRGFPDRPKCGMVHDDFWELMLKCWSRNSEERPGIADI</sequence>
<evidence type="ECO:0000256" key="4">
    <source>
        <dbReference type="ARBA" id="ARBA00022840"/>
    </source>
</evidence>
<dbReference type="PANTHER" id="PTHR44329">
    <property type="entry name" value="SERINE/THREONINE-PROTEIN KINASE TNNI3K-RELATED"/>
    <property type="match status" value="1"/>
</dbReference>
<name>A0A9P6CCT1_9AGAR</name>
<keyword evidence="1" id="KW-0808">Transferase</keyword>
<dbReference type="SUPFAM" id="SSF56112">
    <property type="entry name" value="Protein kinase-like (PK-like)"/>
    <property type="match status" value="1"/>
</dbReference>